<proteinExistence type="predicted"/>
<dbReference type="AlphaFoldDB" id="A0A1Y3QYK3"/>
<comment type="caution">
    <text evidence="2">The sequence shown here is derived from an EMBL/GenBank/DDBJ whole genome shotgun (WGS) entry which is preliminary data.</text>
</comment>
<evidence type="ECO:0000313" key="1">
    <source>
        <dbReference type="EMBL" id="KAA2373538.1"/>
    </source>
</evidence>
<evidence type="ECO:0000313" key="4">
    <source>
        <dbReference type="Proteomes" id="UP000322940"/>
    </source>
</evidence>
<organism evidence="2 3">
    <name type="scientific">Alistipes onderdonkii</name>
    <dbReference type="NCBI Taxonomy" id="328813"/>
    <lineage>
        <taxon>Bacteria</taxon>
        <taxon>Pseudomonadati</taxon>
        <taxon>Bacteroidota</taxon>
        <taxon>Bacteroidia</taxon>
        <taxon>Bacteroidales</taxon>
        <taxon>Rikenellaceae</taxon>
        <taxon>Alistipes</taxon>
    </lineage>
</organism>
<evidence type="ECO:0000313" key="2">
    <source>
        <dbReference type="EMBL" id="OUN04771.1"/>
    </source>
</evidence>
<dbReference type="Proteomes" id="UP000322940">
    <property type="component" value="Unassembled WGS sequence"/>
</dbReference>
<evidence type="ECO:0000313" key="3">
    <source>
        <dbReference type="Proteomes" id="UP000195772"/>
    </source>
</evidence>
<accession>A0A1Y3QYK3</accession>
<reference evidence="1 4" key="3">
    <citation type="journal article" date="2019" name="Nat. Med.">
        <title>A library of human gut bacterial isolates paired with longitudinal multiomics data enables mechanistic microbiome research.</title>
        <authorList>
            <person name="Poyet M."/>
            <person name="Groussin M."/>
            <person name="Gibbons S.M."/>
            <person name="Avila-Pacheco J."/>
            <person name="Jiang X."/>
            <person name="Kearney S.M."/>
            <person name="Perrotta A.R."/>
            <person name="Berdy B."/>
            <person name="Zhao S."/>
            <person name="Lieberman T.D."/>
            <person name="Swanson P.K."/>
            <person name="Smith M."/>
            <person name="Roesemann S."/>
            <person name="Alexander J.E."/>
            <person name="Rich S.A."/>
            <person name="Livny J."/>
            <person name="Vlamakis H."/>
            <person name="Clish C."/>
            <person name="Bullock K."/>
            <person name="Deik A."/>
            <person name="Scott J."/>
            <person name="Pierce K.A."/>
            <person name="Xavier R.J."/>
            <person name="Alm E.J."/>
        </authorList>
    </citation>
    <scope>NUCLEOTIDE SEQUENCE [LARGE SCALE GENOMIC DNA]</scope>
    <source>
        <strain evidence="1 4">BIOML-A266</strain>
    </source>
</reference>
<reference evidence="3" key="1">
    <citation type="submission" date="2017-04" db="EMBL/GenBank/DDBJ databases">
        <title>Function of individual gut microbiota members based on whole genome sequencing of pure cultures obtained from chicken caecum.</title>
        <authorList>
            <person name="Medvecky M."/>
            <person name="Cejkova D."/>
            <person name="Polansky O."/>
            <person name="Karasova D."/>
            <person name="Kubasova T."/>
            <person name="Cizek A."/>
            <person name="Rychlik I."/>
        </authorList>
    </citation>
    <scope>NUCLEOTIDE SEQUENCE [LARGE SCALE GENOMIC DNA]</scope>
    <source>
        <strain evidence="3">An90</strain>
    </source>
</reference>
<dbReference type="EMBL" id="NFHB01000001">
    <property type="protein sequence ID" value="OUN04771.1"/>
    <property type="molecule type" value="Genomic_DNA"/>
</dbReference>
<dbReference type="GeneID" id="59808788"/>
<dbReference type="Proteomes" id="UP000195772">
    <property type="component" value="Unassembled WGS sequence"/>
</dbReference>
<gene>
    <name evidence="2" type="ORF">B5G41_00215</name>
    <name evidence="1" type="ORF">F2Y10_16560</name>
</gene>
<sequence>MNMQESDFRSALEIITRNNRITVSFNTPIADNYSQVYPLLIHESNASVLKQLHEAGFSMSMTKKGLEVSKY</sequence>
<protein>
    <submittedName>
        <fullName evidence="2">Uncharacterized protein</fullName>
    </submittedName>
</protein>
<name>A0A1Y3QYK3_9BACT</name>
<dbReference type="RefSeq" id="WP_009597164.1">
    <property type="nucleotide sequence ID" value="NZ_JADMQE010000024.1"/>
</dbReference>
<dbReference type="EMBL" id="VVXH01000043">
    <property type="protein sequence ID" value="KAA2373538.1"/>
    <property type="molecule type" value="Genomic_DNA"/>
</dbReference>
<reference evidence="2" key="2">
    <citation type="journal article" date="2018" name="BMC Genomics">
        <title>Whole genome sequencing and function prediction of 133 gut anaerobes isolated from chicken caecum in pure cultures.</title>
        <authorList>
            <person name="Medvecky M."/>
            <person name="Cejkova D."/>
            <person name="Polansky O."/>
            <person name="Karasova D."/>
            <person name="Kubasova T."/>
            <person name="Cizek A."/>
            <person name="Rychlik I."/>
        </authorList>
    </citation>
    <scope>NUCLEOTIDE SEQUENCE</scope>
    <source>
        <strain evidence="2">An90</strain>
    </source>
</reference>
<dbReference type="OrthoDB" id="1002234at2"/>